<reference evidence="2" key="1">
    <citation type="journal article" date="2019" name="Sci. Rep.">
        <title>Draft genome of Tanacetum cinerariifolium, the natural source of mosquito coil.</title>
        <authorList>
            <person name="Yamashiro T."/>
            <person name="Shiraishi A."/>
            <person name="Satake H."/>
            <person name="Nakayama K."/>
        </authorList>
    </citation>
    <scope>NUCLEOTIDE SEQUENCE</scope>
</reference>
<proteinExistence type="predicted"/>
<evidence type="ECO:0008006" key="3">
    <source>
        <dbReference type="Google" id="ProtNLM"/>
    </source>
</evidence>
<sequence>MSLQPVHLKCNGNWLMLTRPLGLNYIITMDPRLNQTPLSQPTSAVRNTLGKEQSPQNLVRPISDEDLREYCDKNCHQILPTIVEKLHQEKAQQENLKAVKARLNFEEASRYSESETPSRRRNLKERLGPPNQVRKPGTKETRRRMCPHIQEARSGSHTTVVVGIQKAATKVLALKKQKLLPRNIAAKESIREELTQCQNLKEVQEGTESQNQRRKSRVLRMTYPNHGHIKTYDGSEDPKDHLKIFQAAAKTERWAMPTWCHMFNSTLTENAKVWDIKRAPEYMKISRFVHEITNPELIKRLHDKIPKSMEEMMSEAGQKQNFKRGNFQNEQRTEQKQDRFTLLTKTPKEILALDKGKFKPPPSMTTPIEKRSKFCEFHGELGHTTDEDMHLKRQIEEILKAEKLSHLIKELKQNHGKDQAKTTKKEEPQGKTNRWQY</sequence>
<name>A0A699HDX6_TANCI</name>
<organism evidence="2">
    <name type="scientific">Tanacetum cinerariifolium</name>
    <name type="common">Dalmatian daisy</name>
    <name type="synonym">Chrysanthemum cinerariifolium</name>
    <dbReference type="NCBI Taxonomy" id="118510"/>
    <lineage>
        <taxon>Eukaryota</taxon>
        <taxon>Viridiplantae</taxon>
        <taxon>Streptophyta</taxon>
        <taxon>Embryophyta</taxon>
        <taxon>Tracheophyta</taxon>
        <taxon>Spermatophyta</taxon>
        <taxon>Magnoliopsida</taxon>
        <taxon>eudicotyledons</taxon>
        <taxon>Gunneridae</taxon>
        <taxon>Pentapetalae</taxon>
        <taxon>asterids</taxon>
        <taxon>campanulids</taxon>
        <taxon>Asterales</taxon>
        <taxon>Asteraceae</taxon>
        <taxon>Asteroideae</taxon>
        <taxon>Anthemideae</taxon>
        <taxon>Anthemidinae</taxon>
        <taxon>Tanacetum</taxon>
    </lineage>
</organism>
<protein>
    <recommendedName>
        <fullName evidence="3">Reverse transcriptase domain-containing protein</fullName>
    </recommendedName>
</protein>
<feature type="region of interest" description="Disordered" evidence="1">
    <location>
        <begin position="410"/>
        <end position="437"/>
    </location>
</feature>
<evidence type="ECO:0000256" key="1">
    <source>
        <dbReference type="SAM" id="MobiDB-lite"/>
    </source>
</evidence>
<evidence type="ECO:0000313" key="2">
    <source>
        <dbReference type="EMBL" id="GEX95385.1"/>
    </source>
</evidence>
<comment type="caution">
    <text evidence="2">The sequence shown here is derived from an EMBL/GenBank/DDBJ whole genome shotgun (WGS) entry which is preliminary data.</text>
</comment>
<gene>
    <name evidence="2" type="ORF">Tci_367360</name>
</gene>
<dbReference type="EMBL" id="BKCJ010141382">
    <property type="protein sequence ID" value="GEX95385.1"/>
    <property type="molecule type" value="Genomic_DNA"/>
</dbReference>
<feature type="region of interest" description="Disordered" evidence="1">
    <location>
        <begin position="108"/>
        <end position="142"/>
    </location>
</feature>
<dbReference type="AlphaFoldDB" id="A0A699HDX6"/>
<feature type="compositionally biased region" description="Basic and acidic residues" evidence="1">
    <location>
        <begin position="108"/>
        <end position="118"/>
    </location>
</feature>
<accession>A0A699HDX6</accession>
<feature type="compositionally biased region" description="Basic and acidic residues" evidence="1">
    <location>
        <begin position="410"/>
        <end position="429"/>
    </location>
</feature>